<reference evidence="11 12" key="1">
    <citation type="submission" date="2019-01" db="EMBL/GenBank/DDBJ databases">
        <title>Sequencing of cultivated peanut Arachis hypogaea provides insights into genome evolution and oil improvement.</title>
        <authorList>
            <person name="Chen X."/>
        </authorList>
    </citation>
    <scope>NUCLEOTIDE SEQUENCE [LARGE SCALE GENOMIC DNA]</scope>
    <source>
        <strain evidence="12">cv. Fuhuasheng</strain>
        <tissue evidence="11">Leaves</tissue>
    </source>
</reference>
<dbReference type="InterPro" id="IPR044861">
    <property type="entry name" value="IPNS-like_FE2OG_OXY"/>
</dbReference>
<dbReference type="GO" id="GO:0046148">
    <property type="term" value="P:pigment biosynthetic process"/>
    <property type="evidence" value="ECO:0007669"/>
    <property type="project" value="UniProtKB-ARBA"/>
</dbReference>
<dbReference type="Pfam" id="PF03171">
    <property type="entry name" value="2OG-FeII_Oxy"/>
    <property type="match status" value="1"/>
</dbReference>
<keyword evidence="4" id="KW-0847">Vitamin C</keyword>
<evidence type="ECO:0000256" key="4">
    <source>
        <dbReference type="ARBA" id="ARBA00022896"/>
    </source>
</evidence>
<dbReference type="Gramene" id="arahy.Tifrunner.gnm2.ann2.Ah19g229900.1">
    <property type="protein sequence ID" value="arahy.Tifrunner.gnm2.ann2.Ah19g229900.1-CDS"/>
    <property type="gene ID" value="arahy.Tifrunner.gnm2.ann2.Ah19g229900"/>
</dbReference>
<evidence type="ECO:0000256" key="1">
    <source>
        <dbReference type="ARBA" id="ARBA00001961"/>
    </source>
</evidence>
<keyword evidence="12" id="KW-1185">Reference proteome</keyword>
<evidence type="ECO:0000259" key="10">
    <source>
        <dbReference type="PROSITE" id="PS51471"/>
    </source>
</evidence>
<gene>
    <name evidence="11" type="ORF">Ahy_B09g096461</name>
</gene>
<dbReference type="InterPro" id="IPR005123">
    <property type="entry name" value="Oxoglu/Fe-dep_dioxygenase_dom"/>
</dbReference>
<keyword evidence="8" id="KW-0284">Flavonoid biosynthesis</keyword>
<dbReference type="GO" id="GO:0031418">
    <property type="term" value="F:L-ascorbic acid binding"/>
    <property type="evidence" value="ECO:0007669"/>
    <property type="project" value="UniProtKB-KW"/>
</dbReference>
<dbReference type="GO" id="GO:0051213">
    <property type="term" value="F:dioxygenase activity"/>
    <property type="evidence" value="ECO:0007669"/>
    <property type="project" value="UniProtKB-KW"/>
</dbReference>
<evidence type="ECO:0000256" key="3">
    <source>
        <dbReference type="ARBA" id="ARBA00022723"/>
    </source>
</evidence>
<dbReference type="Proteomes" id="UP000289738">
    <property type="component" value="Chromosome B09"/>
</dbReference>
<dbReference type="AlphaFoldDB" id="A0A444XKT5"/>
<comment type="similarity">
    <text evidence="2 9">Belongs to the iron/ascorbate-dependent oxidoreductase family.</text>
</comment>
<evidence type="ECO:0000313" key="12">
    <source>
        <dbReference type="Proteomes" id="UP000289738"/>
    </source>
</evidence>
<dbReference type="PROSITE" id="PS51471">
    <property type="entry name" value="FE2OG_OXY"/>
    <property type="match status" value="1"/>
</dbReference>
<dbReference type="InterPro" id="IPR026992">
    <property type="entry name" value="DIOX_N"/>
</dbReference>
<keyword evidence="5" id="KW-0223">Dioxygenase</keyword>
<dbReference type="SUPFAM" id="SSF51197">
    <property type="entry name" value="Clavaminate synthase-like"/>
    <property type="match status" value="1"/>
</dbReference>
<dbReference type="OrthoDB" id="288590at2759"/>
<accession>A0A444XKT5</accession>
<evidence type="ECO:0000313" key="11">
    <source>
        <dbReference type="EMBL" id="RYQ90294.1"/>
    </source>
</evidence>
<name>A0A444XKT5_ARAHY</name>
<comment type="cofactor">
    <cofactor evidence="1">
        <name>L-ascorbate</name>
        <dbReference type="ChEBI" id="CHEBI:38290"/>
    </cofactor>
</comment>
<dbReference type="InterPro" id="IPR027443">
    <property type="entry name" value="IPNS-like_sf"/>
</dbReference>
<dbReference type="FunFam" id="2.60.120.330:FF:000009">
    <property type="entry name" value="Flavonol synthase"/>
    <property type="match status" value="1"/>
</dbReference>
<dbReference type="Gene3D" id="2.60.120.330">
    <property type="entry name" value="B-lactam Antibiotic, Isopenicillin N Synthase, Chain"/>
    <property type="match status" value="1"/>
</dbReference>
<dbReference type="STRING" id="3818.A0A444XKT5"/>
<evidence type="ECO:0000256" key="8">
    <source>
        <dbReference type="ARBA" id="ARBA00023241"/>
    </source>
</evidence>
<dbReference type="Pfam" id="PF14226">
    <property type="entry name" value="DIOX_N"/>
    <property type="match status" value="1"/>
</dbReference>
<comment type="caution">
    <text evidence="11">The sequence shown here is derived from an EMBL/GenBank/DDBJ whole genome shotgun (WGS) entry which is preliminary data.</text>
</comment>
<feature type="domain" description="Fe2OG dioxygenase" evidence="10">
    <location>
        <begin position="194"/>
        <end position="294"/>
    </location>
</feature>
<proteinExistence type="inferred from homology"/>
<keyword evidence="3 9" id="KW-0479">Metal-binding</keyword>
<keyword evidence="6 9" id="KW-0560">Oxidoreductase</keyword>
<sequence length="333" mass="38282">MGVERIQTLAFSNQLKELPPQFIRPVNERPENTKAVEGVTVPVISLSQPHHHLLVREVAEAASQWGFFLLTNHGISPWLFKLLQEVGEQFFALPQKEKEAYANDPSNGNFEGYGTKMTKNLEEKVEWVDYFFHIMAPSSKVNYDKWPKNPPSYREVTEKYNKEMLRLTNEVLELLSEGLELEKKTLKSSLGDEKIELEMKINMYPPCPQPELALGVEPHTDMSALTLLVSNEVSGLQIWKDNKWVAVDYLQNAIFVHIGDQLEILSNGKYKSVLHRSLVNKECKRMSWAVFVVPPHEVVIGPLPPLFNDHDPPKFSIKTYAEYRHCKFNKLPQ</sequence>
<dbReference type="SMR" id="A0A444XKT5"/>
<evidence type="ECO:0000256" key="7">
    <source>
        <dbReference type="ARBA" id="ARBA00023004"/>
    </source>
</evidence>
<evidence type="ECO:0000256" key="5">
    <source>
        <dbReference type="ARBA" id="ARBA00022964"/>
    </source>
</evidence>
<dbReference type="GO" id="GO:0009813">
    <property type="term" value="P:flavonoid biosynthetic process"/>
    <property type="evidence" value="ECO:0007669"/>
    <property type="project" value="UniProtKB-KW"/>
</dbReference>
<organism evidence="11 12">
    <name type="scientific">Arachis hypogaea</name>
    <name type="common">Peanut</name>
    <dbReference type="NCBI Taxonomy" id="3818"/>
    <lineage>
        <taxon>Eukaryota</taxon>
        <taxon>Viridiplantae</taxon>
        <taxon>Streptophyta</taxon>
        <taxon>Embryophyta</taxon>
        <taxon>Tracheophyta</taxon>
        <taxon>Spermatophyta</taxon>
        <taxon>Magnoliopsida</taxon>
        <taxon>eudicotyledons</taxon>
        <taxon>Gunneridae</taxon>
        <taxon>Pentapetalae</taxon>
        <taxon>rosids</taxon>
        <taxon>fabids</taxon>
        <taxon>Fabales</taxon>
        <taxon>Fabaceae</taxon>
        <taxon>Papilionoideae</taxon>
        <taxon>50 kb inversion clade</taxon>
        <taxon>dalbergioids sensu lato</taxon>
        <taxon>Dalbergieae</taxon>
        <taxon>Pterocarpus clade</taxon>
        <taxon>Arachis</taxon>
    </lineage>
</organism>
<dbReference type="PANTHER" id="PTHR47991">
    <property type="entry name" value="OXOGLUTARATE/IRON-DEPENDENT DIOXYGENASE"/>
    <property type="match status" value="1"/>
</dbReference>
<dbReference type="InterPro" id="IPR050295">
    <property type="entry name" value="Plant_2OG-oxidoreductases"/>
</dbReference>
<dbReference type="EMBL" id="SDMP01000019">
    <property type="protein sequence ID" value="RYQ90294.1"/>
    <property type="molecule type" value="Genomic_DNA"/>
</dbReference>
<evidence type="ECO:0000256" key="9">
    <source>
        <dbReference type="RuleBase" id="RU003682"/>
    </source>
</evidence>
<keyword evidence="7 9" id="KW-0408">Iron</keyword>
<protein>
    <recommendedName>
        <fullName evidence="10">Fe2OG dioxygenase domain-containing protein</fullName>
    </recommendedName>
</protein>
<evidence type="ECO:0000256" key="2">
    <source>
        <dbReference type="ARBA" id="ARBA00008056"/>
    </source>
</evidence>
<dbReference type="GO" id="GO:0046872">
    <property type="term" value="F:metal ion binding"/>
    <property type="evidence" value="ECO:0007669"/>
    <property type="project" value="UniProtKB-KW"/>
</dbReference>
<evidence type="ECO:0000256" key="6">
    <source>
        <dbReference type="ARBA" id="ARBA00023002"/>
    </source>
</evidence>